<name>A0A1M2W0L3_TRAPU</name>
<evidence type="ECO:0000256" key="10">
    <source>
        <dbReference type="ARBA" id="ARBA00022726"/>
    </source>
</evidence>
<keyword evidence="9 12" id="KW-0808">Transferase</keyword>
<evidence type="ECO:0000259" key="11">
    <source>
        <dbReference type="Pfam" id="PF00156"/>
    </source>
</evidence>
<dbReference type="CDD" id="cd06223">
    <property type="entry name" value="PRTases_typeI"/>
    <property type="match status" value="1"/>
</dbReference>
<evidence type="ECO:0000313" key="12">
    <source>
        <dbReference type="EMBL" id="OJT13333.1"/>
    </source>
</evidence>
<dbReference type="PANTHER" id="PTHR32315">
    <property type="entry name" value="ADENINE PHOSPHORIBOSYLTRANSFERASE"/>
    <property type="match status" value="1"/>
</dbReference>
<dbReference type="InterPro" id="IPR005764">
    <property type="entry name" value="Ade_phspho_trans"/>
</dbReference>
<dbReference type="GO" id="GO:0016208">
    <property type="term" value="F:AMP binding"/>
    <property type="evidence" value="ECO:0007669"/>
    <property type="project" value="TreeGrafter"/>
</dbReference>
<dbReference type="GO" id="GO:0006168">
    <property type="term" value="P:adenine salvage"/>
    <property type="evidence" value="ECO:0007669"/>
    <property type="project" value="InterPro"/>
</dbReference>
<keyword evidence="8 12" id="KW-0328">Glycosyltransferase</keyword>
<dbReference type="FunFam" id="3.40.50.2020:FF:000021">
    <property type="entry name" value="Adenine phosphoribosyltransferase"/>
    <property type="match status" value="1"/>
</dbReference>
<protein>
    <recommendedName>
        <fullName evidence="6">adenine phosphoribosyltransferase</fullName>
        <ecNumber evidence="6">2.4.2.7</ecNumber>
    </recommendedName>
</protein>
<dbReference type="NCBIfam" id="NF002636">
    <property type="entry name" value="PRK02304.1-5"/>
    <property type="match status" value="1"/>
</dbReference>
<comment type="subcellular location">
    <subcellularLocation>
        <location evidence="3">Cytoplasm</location>
    </subcellularLocation>
</comment>
<reference evidence="12 13" key="1">
    <citation type="submission" date="2016-10" db="EMBL/GenBank/DDBJ databases">
        <title>Genome sequence of the basidiomycete white-rot fungus Trametes pubescens.</title>
        <authorList>
            <person name="Makela M.R."/>
            <person name="Granchi Z."/>
            <person name="Peng M."/>
            <person name="De Vries R.P."/>
            <person name="Grigoriev I."/>
            <person name="Riley R."/>
            <person name="Hilden K."/>
        </authorList>
    </citation>
    <scope>NUCLEOTIDE SEQUENCE [LARGE SCALE GENOMIC DNA]</scope>
    <source>
        <strain evidence="12 13">FBCC735</strain>
    </source>
</reference>
<keyword evidence="13" id="KW-1185">Reference proteome</keyword>
<dbReference type="Pfam" id="PF00156">
    <property type="entry name" value="Pribosyltran"/>
    <property type="match status" value="1"/>
</dbReference>
<keyword evidence="10" id="KW-0660">Purine salvage</keyword>
<evidence type="ECO:0000256" key="6">
    <source>
        <dbReference type="ARBA" id="ARBA00011893"/>
    </source>
</evidence>
<dbReference type="AlphaFoldDB" id="A0A1M2W0L3"/>
<dbReference type="InterPro" id="IPR050054">
    <property type="entry name" value="UPRTase/APRTase"/>
</dbReference>
<dbReference type="OrthoDB" id="363185at2759"/>
<evidence type="ECO:0000313" key="13">
    <source>
        <dbReference type="Proteomes" id="UP000184267"/>
    </source>
</evidence>
<evidence type="ECO:0000256" key="4">
    <source>
        <dbReference type="ARBA" id="ARBA00004659"/>
    </source>
</evidence>
<evidence type="ECO:0000256" key="2">
    <source>
        <dbReference type="ARBA" id="ARBA00003968"/>
    </source>
</evidence>
<dbReference type="GO" id="GO:0003999">
    <property type="term" value="F:adenine phosphoribosyltransferase activity"/>
    <property type="evidence" value="ECO:0007669"/>
    <property type="project" value="UniProtKB-EC"/>
</dbReference>
<dbReference type="Gene3D" id="3.40.50.2020">
    <property type="match status" value="1"/>
</dbReference>
<keyword evidence="7" id="KW-0963">Cytoplasm</keyword>
<dbReference type="HAMAP" id="MF_00004">
    <property type="entry name" value="Aden_phosphoribosyltr"/>
    <property type="match status" value="1"/>
</dbReference>
<dbReference type="GO" id="GO:0005737">
    <property type="term" value="C:cytoplasm"/>
    <property type="evidence" value="ECO:0007669"/>
    <property type="project" value="UniProtKB-SubCell"/>
</dbReference>
<evidence type="ECO:0000256" key="5">
    <source>
        <dbReference type="ARBA" id="ARBA00008391"/>
    </source>
</evidence>
<dbReference type="GO" id="GO:0044209">
    <property type="term" value="P:AMP salvage"/>
    <property type="evidence" value="ECO:0007669"/>
    <property type="project" value="UniProtKB-UniPathway"/>
</dbReference>
<accession>A0A1M2W0L3</accession>
<comment type="caution">
    <text evidence="12">The sequence shown here is derived from an EMBL/GenBank/DDBJ whole genome shotgun (WGS) entry which is preliminary data.</text>
</comment>
<evidence type="ECO:0000256" key="7">
    <source>
        <dbReference type="ARBA" id="ARBA00022490"/>
    </source>
</evidence>
<dbReference type="GO" id="GO:0006166">
    <property type="term" value="P:purine ribonucleoside salvage"/>
    <property type="evidence" value="ECO:0007669"/>
    <property type="project" value="UniProtKB-KW"/>
</dbReference>
<dbReference type="NCBIfam" id="NF002634">
    <property type="entry name" value="PRK02304.1-3"/>
    <property type="match status" value="1"/>
</dbReference>
<dbReference type="NCBIfam" id="TIGR01090">
    <property type="entry name" value="apt"/>
    <property type="match status" value="1"/>
</dbReference>
<evidence type="ECO:0000256" key="3">
    <source>
        <dbReference type="ARBA" id="ARBA00004496"/>
    </source>
</evidence>
<dbReference type="EMBL" id="MNAD01000413">
    <property type="protein sequence ID" value="OJT13333.1"/>
    <property type="molecule type" value="Genomic_DNA"/>
</dbReference>
<feature type="domain" description="Phosphoribosyltransferase" evidence="11">
    <location>
        <begin position="50"/>
        <end position="153"/>
    </location>
</feature>
<evidence type="ECO:0000256" key="1">
    <source>
        <dbReference type="ARBA" id="ARBA00000868"/>
    </source>
</evidence>
<evidence type="ECO:0000256" key="9">
    <source>
        <dbReference type="ARBA" id="ARBA00022679"/>
    </source>
</evidence>
<proteinExistence type="inferred from homology"/>
<dbReference type="PANTHER" id="PTHR32315:SF3">
    <property type="entry name" value="ADENINE PHOSPHORIBOSYLTRANSFERASE"/>
    <property type="match status" value="1"/>
</dbReference>
<dbReference type="EC" id="2.4.2.7" evidence="6"/>
<dbReference type="InterPro" id="IPR000836">
    <property type="entry name" value="PRTase_dom"/>
</dbReference>
<evidence type="ECO:0000256" key="8">
    <source>
        <dbReference type="ARBA" id="ARBA00022676"/>
    </source>
</evidence>
<dbReference type="OMA" id="ITHFVYH"/>
<gene>
    <name evidence="12" type="ORF">TRAPUB_10099</name>
</gene>
<comment type="function">
    <text evidence="2">Catalyzes a salvage reaction resulting in the formation of AMP, that is energically less costly than de novo synthesis.</text>
</comment>
<dbReference type="GO" id="GO:0002055">
    <property type="term" value="F:adenine binding"/>
    <property type="evidence" value="ECO:0007669"/>
    <property type="project" value="TreeGrafter"/>
</dbReference>
<organism evidence="12 13">
    <name type="scientific">Trametes pubescens</name>
    <name type="common">White-rot fungus</name>
    <dbReference type="NCBI Taxonomy" id="154538"/>
    <lineage>
        <taxon>Eukaryota</taxon>
        <taxon>Fungi</taxon>
        <taxon>Dikarya</taxon>
        <taxon>Basidiomycota</taxon>
        <taxon>Agaricomycotina</taxon>
        <taxon>Agaricomycetes</taxon>
        <taxon>Polyporales</taxon>
        <taxon>Polyporaceae</taxon>
        <taxon>Trametes</taxon>
    </lineage>
</organism>
<dbReference type="UniPathway" id="UPA00588">
    <property type="reaction ID" value="UER00646"/>
</dbReference>
<comment type="similarity">
    <text evidence="5">Belongs to the purine/pyrimidine phosphoribosyltransferase family.</text>
</comment>
<dbReference type="STRING" id="154538.A0A1M2W0L3"/>
<dbReference type="Proteomes" id="UP000184267">
    <property type="component" value="Unassembled WGS sequence"/>
</dbReference>
<comment type="pathway">
    <text evidence="4">Purine metabolism; AMP biosynthesis via salvage pathway; AMP from adenine: step 1/1.</text>
</comment>
<comment type="catalytic activity">
    <reaction evidence="1">
        <text>AMP + diphosphate = 5-phospho-alpha-D-ribose 1-diphosphate + adenine</text>
        <dbReference type="Rhea" id="RHEA:16609"/>
        <dbReference type="ChEBI" id="CHEBI:16708"/>
        <dbReference type="ChEBI" id="CHEBI:33019"/>
        <dbReference type="ChEBI" id="CHEBI:58017"/>
        <dbReference type="ChEBI" id="CHEBI:456215"/>
        <dbReference type="EC" id="2.4.2.7"/>
    </reaction>
</comment>
<dbReference type="InterPro" id="IPR029057">
    <property type="entry name" value="PRTase-like"/>
</dbReference>
<dbReference type="SUPFAM" id="SSF53271">
    <property type="entry name" value="PRTase-like"/>
    <property type="match status" value="1"/>
</dbReference>
<sequence length="184" mass="20008">MPADVDYLKGLLRSYPDYPKKGIVFLDIFPLLRNPVAFETLITHFVHRLTSHTIASSPSKKIDVVVGLDARGFLIGPIIAMRLGAAFVPVRKRGKLPGETISAEYQKEYGLDVFEMQADAIAKGQNVVIIDDLIATGGSAKAAGELVAKLGGNTLEYLFIIELTFLQAASKLDAPMYSIVKVDD</sequence>